<protein>
    <submittedName>
        <fullName evidence="1">Uncharacterized protein</fullName>
    </submittedName>
</protein>
<dbReference type="KEGG" id="cce:Ccel_2971"/>
<accession>B8I8T3</accession>
<gene>
    <name evidence="1" type="ordered locus">Ccel_2971</name>
</gene>
<sequence length="46" mass="5404">MEYLEVYKHPRDFAKYRIGSGGKHVFICRLNKAYDGLVLITDENEN</sequence>
<evidence type="ECO:0000313" key="2">
    <source>
        <dbReference type="Proteomes" id="UP000001349"/>
    </source>
</evidence>
<dbReference type="AlphaFoldDB" id="B8I8T3"/>
<reference evidence="1 2" key="1">
    <citation type="submission" date="2009-01" db="EMBL/GenBank/DDBJ databases">
        <title>Complete sequence of Clostridium cellulolyticum H10.</title>
        <authorList>
            <consortium name="US DOE Joint Genome Institute"/>
            <person name="Lucas S."/>
            <person name="Copeland A."/>
            <person name="Lapidus A."/>
            <person name="Glavina del Rio T."/>
            <person name="Dalin E."/>
            <person name="Tice H."/>
            <person name="Bruce D."/>
            <person name="Goodwin L."/>
            <person name="Pitluck S."/>
            <person name="Chertkov O."/>
            <person name="Saunders E."/>
            <person name="Brettin T."/>
            <person name="Detter J.C."/>
            <person name="Han C."/>
            <person name="Larimer F."/>
            <person name="Land M."/>
            <person name="Hauser L."/>
            <person name="Kyrpides N."/>
            <person name="Ivanova N."/>
            <person name="Zhou J."/>
            <person name="Richardson P."/>
        </authorList>
    </citation>
    <scope>NUCLEOTIDE SEQUENCE [LARGE SCALE GENOMIC DNA]</scope>
    <source>
        <strain evidence="2">ATCC 35319 / DSM 5812 / JCM 6584 / H10</strain>
    </source>
</reference>
<dbReference type="HOGENOM" id="CLU_3182025_0_0_9"/>
<dbReference type="EMBL" id="CP001348">
    <property type="protein sequence ID" value="ACL77265.1"/>
    <property type="molecule type" value="Genomic_DNA"/>
</dbReference>
<dbReference type="Proteomes" id="UP000001349">
    <property type="component" value="Chromosome"/>
</dbReference>
<organism evidence="1 2">
    <name type="scientific">Ruminiclostridium cellulolyticum (strain ATCC 35319 / DSM 5812 / JCM 6584 / H10)</name>
    <name type="common">Clostridium cellulolyticum</name>
    <dbReference type="NCBI Taxonomy" id="394503"/>
    <lineage>
        <taxon>Bacteria</taxon>
        <taxon>Bacillati</taxon>
        <taxon>Bacillota</taxon>
        <taxon>Clostridia</taxon>
        <taxon>Eubacteriales</taxon>
        <taxon>Oscillospiraceae</taxon>
        <taxon>Ruminiclostridium</taxon>
    </lineage>
</organism>
<evidence type="ECO:0000313" key="1">
    <source>
        <dbReference type="EMBL" id="ACL77265.1"/>
    </source>
</evidence>
<keyword evidence="2" id="KW-1185">Reference proteome</keyword>
<proteinExistence type="predicted"/>
<name>B8I8T3_RUMCH</name>